<dbReference type="PANTHER" id="PTHR22761:SF12">
    <property type="entry name" value="CHARGED MULTIVESICULAR BODY PROTEIN 5"/>
    <property type="match status" value="1"/>
</dbReference>
<dbReference type="Gene3D" id="1.10.287.1060">
    <property type="entry name" value="ESAT-6-like"/>
    <property type="match status" value="1"/>
</dbReference>
<evidence type="ECO:0000256" key="1">
    <source>
        <dbReference type="ARBA" id="ARBA00006190"/>
    </source>
</evidence>
<dbReference type="PANTHER" id="PTHR22761">
    <property type="entry name" value="CHARGED MULTIVESICULAR BODY PROTEIN"/>
    <property type="match status" value="1"/>
</dbReference>
<proteinExistence type="inferred from homology"/>
<dbReference type="GO" id="GO:0006900">
    <property type="term" value="P:vesicle budding from membrane"/>
    <property type="evidence" value="ECO:0007669"/>
    <property type="project" value="TreeGrafter"/>
</dbReference>
<evidence type="ECO:0000313" key="5">
    <source>
        <dbReference type="EMBL" id="KAF8680329.1"/>
    </source>
</evidence>
<keyword evidence="2 3" id="KW-0175">Coiled coil</keyword>
<gene>
    <name evidence="5" type="ORF">RHS04_04455</name>
</gene>
<feature type="region of interest" description="Disordered" evidence="4">
    <location>
        <begin position="177"/>
        <end position="221"/>
    </location>
</feature>
<dbReference type="GO" id="GO:0005771">
    <property type="term" value="C:multivesicular body"/>
    <property type="evidence" value="ECO:0007669"/>
    <property type="project" value="TreeGrafter"/>
</dbReference>
<feature type="coiled-coil region" evidence="3">
    <location>
        <begin position="27"/>
        <end position="54"/>
    </location>
</feature>
<organism evidence="5 6">
    <name type="scientific">Rhizoctonia solani</name>
    <dbReference type="NCBI Taxonomy" id="456999"/>
    <lineage>
        <taxon>Eukaryota</taxon>
        <taxon>Fungi</taxon>
        <taxon>Dikarya</taxon>
        <taxon>Basidiomycota</taxon>
        <taxon>Agaricomycotina</taxon>
        <taxon>Agaricomycetes</taxon>
        <taxon>Cantharellales</taxon>
        <taxon>Ceratobasidiaceae</taxon>
        <taxon>Rhizoctonia</taxon>
    </lineage>
</organism>
<evidence type="ECO:0000256" key="4">
    <source>
        <dbReference type="SAM" id="MobiDB-lite"/>
    </source>
</evidence>
<dbReference type="Pfam" id="PF03357">
    <property type="entry name" value="Snf7"/>
    <property type="match status" value="1"/>
</dbReference>
<comment type="caution">
    <text evidence="5">The sequence shown here is derived from an EMBL/GenBank/DDBJ whole genome shotgun (WGS) entry which is preliminary data.</text>
</comment>
<accession>A0A8H7H894</accession>
<dbReference type="InterPro" id="IPR005024">
    <property type="entry name" value="Snf7_fam"/>
</dbReference>
<evidence type="ECO:0000313" key="6">
    <source>
        <dbReference type="Proteomes" id="UP000650582"/>
    </source>
</evidence>
<sequence>MNRIFGTTNKKPKPTLQDAIAATDTRIAGIEVKVKKLDGELSRYKEQMAKMKSGPGKTAIQNRALQTLKQKRMYESQLAGLQQQTFNMESAAMTTDNLRNTMATVDAMQTANKELRRQYGKVDIDKIESVHYDMEDLLEQANEIQEMMGRSYGVPEEVDEAELEAAISELEALSAQLEEDETPSYLQDVGRAPDFVDETPVEESVTPAKPEAAKTTAYSAS</sequence>
<dbReference type="Gene3D" id="6.10.250.1710">
    <property type="match status" value="1"/>
</dbReference>
<name>A0A8H7H894_9AGAM</name>
<evidence type="ECO:0000256" key="3">
    <source>
        <dbReference type="SAM" id="Coils"/>
    </source>
</evidence>
<dbReference type="AlphaFoldDB" id="A0A8H7H894"/>
<reference evidence="5" key="1">
    <citation type="submission" date="2020-09" db="EMBL/GenBank/DDBJ databases">
        <title>Comparative genome analyses of four rice-infecting Rhizoctonia solani isolates reveal extensive enrichment of homogalacturonan modification genes.</title>
        <authorList>
            <person name="Lee D.-Y."/>
            <person name="Jeon J."/>
            <person name="Kim K.-T."/>
            <person name="Cheong K."/>
            <person name="Song H."/>
            <person name="Choi G."/>
            <person name="Ko J."/>
            <person name="Opiyo S.O."/>
            <person name="Zuo S."/>
            <person name="Madhav S."/>
            <person name="Lee Y.-H."/>
            <person name="Wang G.-L."/>
        </authorList>
    </citation>
    <scope>NUCLEOTIDE SEQUENCE</scope>
    <source>
        <strain evidence="5">AG1-IA YN-7</strain>
    </source>
</reference>
<protein>
    <submittedName>
        <fullName evidence="5">Snf7</fullName>
    </submittedName>
</protein>
<dbReference type="GO" id="GO:0032511">
    <property type="term" value="P:late endosome to vacuole transport via multivesicular body sorting pathway"/>
    <property type="evidence" value="ECO:0007669"/>
    <property type="project" value="TreeGrafter"/>
</dbReference>
<feature type="compositionally biased region" description="Low complexity" evidence="4">
    <location>
        <begin position="206"/>
        <end position="221"/>
    </location>
</feature>
<comment type="similarity">
    <text evidence="1">Belongs to the SNF7 family.</text>
</comment>
<dbReference type="Proteomes" id="UP000650582">
    <property type="component" value="Unassembled WGS sequence"/>
</dbReference>
<evidence type="ECO:0000256" key="2">
    <source>
        <dbReference type="ARBA" id="ARBA00023054"/>
    </source>
</evidence>
<dbReference type="EMBL" id="JACYCC010000037">
    <property type="protein sequence ID" value="KAF8680329.1"/>
    <property type="molecule type" value="Genomic_DNA"/>
</dbReference>